<reference evidence="10" key="1">
    <citation type="submission" date="2016-11" db="EMBL/GenBank/DDBJ databases">
        <authorList>
            <person name="Varghese N."/>
            <person name="Submissions S."/>
        </authorList>
    </citation>
    <scope>NUCLEOTIDE SEQUENCE [LARGE SCALE GENOMIC DNA]</scope>
    <source>
        <strain evidence="10">DSM 28223</strain>
    </source>
</reference>
<dbReference type="InterPro" id="IPR025867">
    <property type="entry name" value="MnmE_helical"/>
</dbReference>
<dbReference type="PRINTS" id="PR00326">
    <property type="entry name" value="GTP1OBG"/>
</dbReference>
<protein>
    <recommendedName>
        <fullName evidence="7">tRNA modification GTPase MnmE</fullName>
        <ecNumber evidence="7">3.6.-.-</ecNumber>
    </recommendedName>
</protein>
<dbReference type="STRING" id="870908.SAMN04488044_1790"/>
<dbReference type="GO" id="GO:0005737">
    <property type="term" value="C:cytoplasm"/>
    <property type="evidence" value="ECO:0007669"/>
    <property type="project" value="UniProtKB-SubCell"/>
</dbReference>
<keyword evidence="6 7" id="KW-0342">GTP-binding</keyword>
<keyword evidence="3 7" id="KW-0547">Nucleotide-binding</keyword>
<comment type="subunit">
    <text evidence="7">Homodimer. Heterotetramer of two MnmE and two MnmG subunits.</text>
</comment>
<dbReference type="EC" id="3.6.-.-" evidence="7"/>
<comment type="similarity">
    <text evidence="1 7">Belongs to the TRAFAC class TrmE-Era-EngA-EngB-Septin-like GTPase superfamily. TrmE GTPase family.</text>
</comment>
<dbReference type="GO" id="GO:0002098">
    <property type="term" value="P:tRNA wobble uridine modification"/>
    <property type="evidence" value="ECO:0007669"/>
    <property type="project" value="TreeGrafter"/>
</dbReference>
<dbReference type="CDD" id="cd14858">
    <property type="entry name" value="TrmE_N"/>
    <property type="match status" value="1"/>
</dbReference>
<keyword evidence="2 7" id="KW-0819">tRNA processing</keyword>
<dbReference type="GO" id="GO:0003924">
    <property type="term" value="F:GTPase activity"/>
    <property type="evidence" value="ECO:0007669"/>
    <property type="project" value="UniProtKB-UniRule"/>
</dbReference>
<evidence type="ECO:0000313" key="10">
    <source>
        <dbReference type="Proteomes" id="UP000184211"/>
    </source>
</evidence>
<sequence>MTFVTDTIFALASAPGKAGVAVVRVSGPDVPQVAQALCGQLPEPRLATLALIRDSDGIRVDQSLILYFPEGNSFTGEAVLELHTHGSVAVVNRLLRVLGDMPGLRLAEAGEFTRRALENGCMDLAQVEGLADLIDAETEAQRRQALRVLSGDLGKLAEQWRADLIRAAALIEATIDFADEDVPVDVTPEVNALLAGVAEQLGTQIVGVDTAERIRTGFEVAIVGAPNVGKSTLLNALAGRDAAITSEFAGTTRDVIEVRMDLGGLPVTLLDTAGLRETDDHVEGIGIELAKKRAKQADLRIFLVEGGNVPEIAPEPEDIVATAKADTLEGAPDGLAVSGKSGQGVQELIAGVQATLAERTGNLGIATRERHRVSMIRATESLNAAQAVLALGPDQYDIAAEELRTAIRALDSIVGRVDVENLLDEIFSSFCIGK</sequence>
<comment type="subcellular location">
    <subcellularLocation>
        <location evidence="7">Cytoplasm</location>
    </subcellularLocation>
</comment>
<evidence type="ECO:0000256" key="4">
    <source>
        <dbReference type="ARBA" id="ARBA00022801"/>
    </source>
</evidence>
<comment type="caution">
    <text evidence="7">Lacks conserved residue(s) required for the propagation of feature annotation.</text>
</comment>
<name>A0A1M5PDR7_9RHOB</name>
<dbReference type="AlphaFoldDB" id="A0A1M5PDR7"/>
<dbReference type="EMBL" id="FQWM01000002">
    <property type="protein sequence ID" value="SHG99926.1"/>
    <property type="molecule type" value="Genomic_DNA"/>
</dbReference>
<keyword evidence="4 7" id="KW-0378">Hydrolase</keyword>
<organism evidence="9 10">
    <name type="scientific">Cognatishimia maritima</name>
    <dbReference type="NCBI Taxonomy" id="870908"/>
    <lineage>
        <taxon>Bacteria</taxon>
        <taxon>Pseudomonadati</taxon>
        <taxon>Pseudomonadota</taxon>
        <taxon>Alphaproteobacteria</taxon>
        <taxon>Rhodobacterales</taxon>
        <taxon>Paracoccaceae</taxon>
        <taxon>Cognatishimia</taxon>
    </lineage>
</organism>
<comment type="function">
    <text evidence="7">Exhibits a very high intrinsic GTPase hydrolysis rate. Involved in the addition of a carboxymethylaminomethyl (cmnm) group at the wobble position (U34) of certain tRNAs, forming tRNA-cmnm(5)s(2)U34.</text>
</comment>
<dbReference type="InterPro" id="IPR004520">
    <property type="entry name" value="GTPase_MnmE"/>
</dbReference>
<proteinExistence type="inferred from homology"/>
<keyword evidence="10" id="KW-1185">Reference proteome</keyword>
<dbReference type="Pfam" id="PF12631">
    <property type="entry name" value="MnmE_helical"/>
    <property type="match status" value="1"/>
</dbReference>
<keyword evidence="7" id="KW-0479">Metal-binding</keyword>
<dbReference type="NCBIfam" id="NF003661">
    <property type="entry name" value="PRK05291.1-3"/>
    <property type="match status" value="1"/>
</dbReference>
<dbReference type="PANTHER" id="PTHR42714:SF2">
    <property type="entry name" value="TRNA MODIFICATION GTPASE GTPBP3, MITOCHONDRIAL"/>
    <property type="match status" value="1"/>
</dbReference>
<evidence type="ECO:0000259" key="8">
    <source>
        <dbReference type="PROSITE" id="PS51709"/>
    </source>
</evidence>
<dbReference type="RefSeq" id="WP_072792535.1">
    <property type="nucleotide sequence ID" value="NZ_FQWM01000002.1"/>
</dbReference>
<evidence type="ECO:0000256" key="5">
    <source>
        <dbReference type="ARBA" id="ARBA00022958"/>
    </source>
</evidence>
<comment type="cofactor">
    <cofactor evidence="7">
        <name>K(+)</name>
        <dbReference type="ChEBI" id="CHEBI:29103"/>
    </cofactor>
    <text evidence="7">Binds 1 potassium ion per subunit.</text>
</comment>
<dbReference type="SUPFAM" id="SSF116878">
    <property type="entry name" value="TrmE connector domain"/>
    <property type="match status" value="1"/>
</dbReference>
<gene>
    <name evidence="7" type="primary">mnmE</name>
    <name evidence="7" type="synonym">trmE</name>
    <name evidence="9" type="ORF">SAMN04488044_1790</name>
</gene>
<evidence type="ECO:0000256" key="2">
    <source>
        <dbReference type="ARBA" id="ARBA00022694"/>
    </source>
</evidence>
<evidence type="ECO:0000256" key="6">
    <source>
        <dbReference type="ARBA" id="ARBA00023134"/>
    </source>
</evidence>
<dbReference type="OrthoDB" id="9805918at2"/>
<dbReference type="GO" id="GO:0046872">
    <property type="term" value="F:metal ion binding"/>
    <property type="evidence" value="ECO:0007669"/>
    <property type="project" value="UniProtKB-KW"/>
</dbReference>
<feature type="binding site" evidence="7">
    <location>
        <begin position="227"/>
        <end position="232"/>
    </location>
    <ligand>
        <name>GTP</name>
        <dbReference type="ChEBI" id="CHEBI:37565"/>
    </ligand>
</feature>
<evidence type="ECO:0000256" key="1">
    <source>
        <dbReference type="ARBA" id="ARBA00011043"/>
    </source>
</evidence>
<accession>A0A1M5PDR7</accession>
<dbReference type="InterPro" id="IPR027417">
    <property type="entry name" value="P-loop_NTPase"/>
</dbReference>
<dbReference type="CDD" id="cd04164">
    <property type="entry name" value="trmE"/>
    <property type="match status" value="1"/>
</dbReference>
<dbReference type="InterPro" id="IPR031168">
    <property type="entry name" value="G_TrmE"/>
</dbReference>
<evidence type="ECO:0000313" key="9">
    <source>
        <dbReference type="EMBL" id="SHG99926.1"/>
    </source>
</evidence>
<keyword evidence="7" id="KW-0963">Cytoplasm</keyword>
<dbReference type="PANTHER" id="PTHR42714">
    <property type="entry name" value="TRNA MODIFICATION GTPASE GTPBP3"/>
    <property type="match status" value="1"/>
</dbReference>
<dbReference type="Gene3D" id="3.30.1360.120">
    <property type="entry name" value="Probable tRNA modification gtpase trme, domain 1"/>
    <property type="match status" value="1"/>
</dbReference>
<dbReference type="InterPro" id="IPR005225">
    <property type="entry name" value="Small_GTP-bd"/>
</dbReference>
<dbReference type="HAMAP" id="MF_00379">
    <property type="entry name" value="GTPase_MnmE"/>
    <property type="match status" value="1"/>
</dbReference>
<dbReference type="Gene3D" id="1.20.120.430">
    <property type="entry name" value="tRNA modification GTPase MnmE domain 2"/>
    <property type="match status" value="1"/>
</dbReference>
<dbReference type="Proteomes" id="UP000184211">
    <property type="component" value="Unassembled WGS sequence"/>
</dbReference>
<feature type="domain" description="TrmE-type G" evidence="8">
    <location>
        <begin position="217"/>
        <end position="357"/>
    </location>
</feature>
<dbReference type="PROSITE" id="PS51709">
    <property type="entry name" value="G_TRME"/>
    <property type="match status" value="1"/>
</dbReference>
<dbReference type="FunFam" id="3.30.1360.120:FF:000007">
    <property type="entry name" value="tRNA modification GTPase GTPBP3, mitochondrial"/>
    <property type="match status" value="1"/>
</dbReference>
<feature type="binding site" evidence="7">
    <location>
        <begin position="271"/>
        <end position="274"/>
    </location>
    <ligand>
        <name>GTP</name>
        <dbReference type="ChEBI" id="CHEBI:37565"/>
    </ligand>
</feature>
<dbReference type="SUPFAM" id="SSF52540">
    <property type="entry name" value="P-loop containing nucleoside triphosphate hydrolases"/>
    <property type="match status" value="1"/>
</dbReference>
<dbReference type="GO" id="GO:0030488">
    <property type="term" value="P:tRNA methylation"/>
    <property type="evidence" value="ECO:0007669"/>
    <property type="project" value="TreeGrafter"/>
</dbReference>
<keyword evidence="5 7" id="KW-0630">Potassium</keyword>
<evidence type="ECO:0000256" key="7">
    <source>
        <dbReference type="HAMAP-Rule" id="MF_00379"/>
    </source>
</evidence>
<dbReference type="InterPro" id="IPR018948">
    <property type="entry name" value="GTP-bd_TrmE_N"/>
</dbReference>
<dbReference type="SUPFAM" id="SSF103025">
    <property type="entry name" value="Folate-binding domain"/>
    <property type="match status" value="1"/>
</dbReference>
<keyword evidence="7" id="KW-0460">Magnesium</keyword>
<feature type="binding site" evidence="7">
    <location>
        <position position="231"/>
    </location>
    <ligand>
        <name>Mg(2+)</name>
        <dbReference type="ChEBI" id="CHEBI:18420"/>
    </ligand>
</feature>
<dbReference type="InterPro" id="IPR027368">
    <property type="entry name" value="MnmE_dom2"/>
</dbReference>
<dbReference type="Pfam" id="PF10396">
    <property type="entry name" value="TrmE_N"/>
    <property type="match status" value="1"/>
</dbReference>
<dbReference type="InterPro" id="IPR006073">
    <property type="entry name" value="GTP-bd"/>
</dbReference>
<feature type="binding site" evidence="7">
    <location>
        <position position="252"/>
    </location>
    <ligand>
        <name>Mg(2+)</name>
        <dbReference type="ChEBI" id="CHEBI:18420"/>
    </ligand>
</feature>
<dbReference type="Pfam" id="PF01926">
    <property type="entry name" value="MMR_HSR1"/>
    <property type="match status" value="1"/>
</dbReference>
<evidence type="ECO:0000256" key="3">
    <source>
        <dbReference type="ARBA" id="ARBA00022741"/>
    </source>
</evidence>
<dbReference type="GO" id="GO:0005525">
    <property type="term" value="F:GTP binding"/>
    <property type="evidence" value="ECO:0007669"/>
    <property type="project" value="UniProtKB-UniRule"/>
</dbReference>
<dbReference type="NCBIfam" id="TIGR00231">
    <property type="entry name" value="small_GTP"/>
    <property type="match status" value="1"/>
</dbReference>
<dbReference type="Gene3D" id="3.40.50.300">
    <property type="entry name" value="P-loop containing nucleotide triphosphate hydrolases"/>
    <property type="match status" value="1"/>
</dbReference>
<dbReference type="InterPro" id="IPR027266">
    <property type="entry name" value="TrmE/GcvT-like"/>
</dbReference>
<feature type="binding site" evidence="7">
    <location>
        <begin position="246"/>
        <end position="252"/>
    </location>
    <ligand>
        <name>GTP</name>
        <dbReference type="ChEBI" id="CHEBI:37565"/>
    </ligand>
</feature>